<dbReference type="RefSeq" id="WP_272459906.1">
    <property type="nucleotide sequence ID" value="NZ_JAGTJJ010000082.1"/>
</dbReference>
<keyword evidence="2" id="KW-1185">Reference proteome</keyword>
<dbReference type="Pfam" id="PF11175">
    <property type="entry name" value="DUF2961"/>
    <property type="match status" value="1"/>
</dbReference>
<proteinExistence type="predicted"/>
<dbReference type="InterPro" id="IPR023296">
    <property type="entry name" value="Glyco_hydro_beta-prop_sf"/>
</dbReference>
<dbReference type="Gene3D" id="2.115.10.20">
    <property type="entry name" value="Glycosyl hydrolase domain, family 43"/>
    <property type="match status" value="1"/>
</dbReference>
<comment type="caution">
    <text evidence="1">The sequence shown here is derived from an EMBL/GenBank/DDBJ whole genome shotgun (WGS) entry which is preliminary data.</text>
</comment>
<reference evidence="1 2" key="1">
    <citation type="submission" date="2021-04" db="EMBL/GenBank/DDBJ databases">
        <title>Genome analysis of Polyangium sp.</title>
        <authorList>
            <person name="Li Y."/>
            <person name="Wang J."/>
        </authorList>
    </citation>
    <scope>NUCLEOTIDE SEQUENCE [LARGE SCALE GENOMIC DNA]</scope>
    <source>
        <strain evidence="1 2">SDU14</strain>
    </source>
</reference>
<gene>
    <name evidence="1" type="ORF">KEG57_50280</name>
</gene>
<evidence type="ECO:0000313" key="2">
    <source>
        <dbReference type="Proteomes" id="UP001151081"/>
    </source>
</evidence>
<dbReference type="Proteomes" id="UP001151081">
    <property type="component" value="Unassembled WGS sequence"/>
</dbReference>
<sequence length="903" mass="100200">MPLQNLLGAALTIAQHATSLPISPVLSELLTFHPGWITRSVTTHDPAGGNDDGFRAGVAVEGEFRVLFHARGEGRITRIWITAPRKELEKDGQELWIEVDGQTAFRGDPRDFFEGRGPYRAPLVLGVDASSGAYTSYVPFAYSREAKVRYRGVPLYHQITYREGPGSAAGPDAEALSRFLREDWTEHPPAFGPGATLGPGATRILATGPTTISRLFVELPAARLGDLRVRIGDQPAVPASFFFGLAGKREAIDEGWVTFRSALHAAWRMGVVGRVASRLPIPLGEGEAFTIEAASEDPIEDIKVAADFAEARPGVRLAAQYRDQEAPGRETTMNLFQSDEPLQFVGLVENLDEGLRGDRRYLEGDEMIRTDGMRYPVQHGTGTEDYYNGGWYFLGAHANPLSGQLRFLVTDPEDEWKHAKFEHSLYRLHVPDPIVSRSGMRFGFEVGPTGAYTPLRVRSLGLAYVFSGIRAIGEQVARVRSPRLRTSAVDAEREAPVRTFPVRERRGVTKILLRCPSEDARAVLLVRTYAQTRGPQEARVRLDGKDVGGFFESQQNPARALAEDALWIELPPGTCAAGKESALEIDGTDSPEQFSESSYRLQYFTGSGLPTLSQGQNVKILDTGALPEGRFYVNDHSLIELADGRWLLTGIFHEEPYQGLDERAFVHALADGPGPARWYEASSPSFTIAPQRFTLKAQADEPWIWAPHLARDHDGSVVMMYHVGARDMDRTRFRIARSTDGRRFTRSGGTLFEDFCVARDPMLVRFAELWVVYYTRCASKDLRLSGVAYRTSLDLTTWSEPNMALTLGPETIRHDSGHTESPFVFERNGWFYLTVTSYPTAWDATFVYRSRTPFSFPSEPIARLSAHAAEWIAEGGHFNTGRLFFTHAGSGQGGVFLQELFGL</sequence>
<dbReference type="SUPFAM" id="SSF75005">
    <property type="entry name" value="Arabinanase/levansucrase/invertase"/>
    <property type="match status" value="1"/>
</dbReference>
<evidence type="ECO:0000313" key="1">
    <source>
        <dbReference type="EMBL" id="MDC3988755.1"/>
    </source>
</evidence>
<protein>
    <submittedName>
        <fullName evidence="1">DUF2961 domain-containing protein</fullName>
    </submittedName>
</protein>
<dbReference type="AlphaFoldDB" id="A0A9X3XG27"/>
<dbReference type="InterPro" id="IPR021345">
    <property type="entry name" value="DUF2961"/>
</dbReference>
<name>A0A9X3XG27_9BACT</name>
<dbReference type="Gene3D" id="2.60.120.1390">
    <property type="match status" value="2"/>
</dbReference>
<dbReference type="EMBL" id="JAGTJJ010000082">
    <property type="protein sequence ID" value="MDC3988755.1"/>
    <property type="molecule type" value="Genomic_DNA"/>
</dbReference>
<accession>A0A9X3XG27</accession>
<organism evidence="1 2">
    <name type="scientific">Polyangium jinanense</name>
    <dbReference type="NCBI Taxonomy" id="2829994"/>
    <lineage>
        <taxon>Bacteria</taxon>
        <taxon>Pseudomonadati</taxon>
        <taxon>Myxococcota</taxon>
        <taxon>Polyangia</taxon>
        <taxon>Polyangiales</taxon>
        <taxon>Polyangiaceae</taxon>
        <taxon>Polyangium</taxon>
    </lineage>
</organism>